<dbReference type="AlphaFoldDB" id="A0A485LTP5"/>
<reference evidence="2" key="2">
    <citation type="submission" date="2019-06" db="EMBL/GenBank/DDBJ databases">
        <title>Genomics analysis of Aphanomyces spp. identifies a new class of oomycete effector associated with host adaptation.</title>
        <authorList>
            <person name="Gaulin E."/>
        </authorList>
    </citation>
    <scope>NUCLEOTIDE SEQUENCE</scope>
    <source>
        <strain evidence="2">CBS 578.67</strain>
    </source>
</reference>
<evidence type="ECO:0000313" key="3">
    <source>
        <dbReference type="EMBL" id="VFU02025.1"/>
    </source>
</evidence>
<keyword evidence="1" id="KW-1133">Transmembrane helix</keyword>
<dbReference type="EMBL" id="VJMH01007533">
    <property type="protein sequence ID" value="KAF0682449.1"/>
    <property type="molecule type" value="Genomic_DNA"/>
</dbReference>
<dbReference type="OrthoDB" id="71283at2759"/>
<feature type="transmembrane region" description="Helical" evidence="1">
    <location>
        <begin position="66"/>
        <end position="86"/>
    </location>
</feature>
<dbReference type="Proteomes" id="UP000332933">
    <property type="component" value="Unassembled WGS sequence"/>
</dbReference>
<evidence type="ECO:0000313" key="4">
    <source>
        <dbReference type="Proteomes" id="UP000332933"/>
    </source>
</evidence>
<evidence type="ECO:0000313" key="2">
    <source>
        <dbReference type="EMBL" id="KAF0682449.1"/>
    </source>
</evidence>
<reference evidence="3 4" key="1">
    <citation type="submission" date="2019-03" db="EMBL/GenBank/DDBJ databases">
        <authorList>
            <person name="Gaulin E."/>
            <person name="Dumas B."/>
        </authorList>
    </citation>
    <scope>NUCLEOTIDE SEQUENCE [LARGE SCALE GENOMIC DNA]</scope>
    <source>
        <strain evidence="3">CBS 568.67</strain>
    </source>
</reference>
<protein>
    <submittedName>
        <fullName evidence="3">Aste57867_25401 protein</fullName>
    </submittedName>
</protein>
<keyword evidence="1" id="KW-0472">Membrane</keyword>
<dbReference type="EMBL" id="CAADRA010007559">
    <property type="protein sequence ID" value="VFU02025.1"/>
    <property type="molecule type" value="Genomic_DNA"/>
</dbReference>
<gene>
    <name evidence="3" type="primary">Aste57867_25401</name>
    <name evidence="2" type="ORF">As57867_025322</name>
    <name evidence="3" type="ORF">ASTE57867_25401</name>
</gene>
<keyword evidence="4" id="KW-1185">Reference proteome</keyword>
<keyword evidence="1" id="KW-0812">Transmembrane</keyword>
<organism evidence="3 4">
    <name type="scientific">Aphanomyces stellatus</name>
    <dbReference type="NCBI Taxonomy" id="120398"/>
    <lineage>
        <taxon>Eukaryota</taxon>
        <taxon>Sar</taxon>
        <taxon>Stramenopiles</taxon>
        <taxon>Oomycota</taxon>
        <taxon>Saprolegniomycetes</taxon>
        <taxon>Saprolegniales</taxon>
        <taxon>Verrucalvaceae</taxon>
        <taxon>Aphanomyces</taxon>
    </lineage>
</organism>
<proteinExistence type="predicted"/>
<name>A0A485LTP5_9STRA</name>
<evidence type="ECO:0000256" key="1">
    <source>
        <dbReference type="SAM" id="Phobius"/>
    </source>
</evidence>
<sequence>MSSAATTAKELQEAYLANRAQTKDFIIRANNALAIRKAAGPPAGPAAFFQRFAYNYGTRHVHTNTFAPMVHILLVVVGSGMTMQYFGRHRHKHAAKAAQGDHHDAHHH</sequence>
<accession>A0A485LTP5</accession>